<dbReference type="Gene3D" id="3.10.580.10">
    <property type="entry name" value="CBS-domain"/>
    <property type="match status" value="1"/>
</dbReference>
<dbReference type="STRING" id="1236689.MMALV_05365"/>
<keyword evidence="5" id="KW-1185">Reference proteome</keyword>
<evidence type="ECO:0000259" key="3">
    <source>
        <dbReference type="PROSITE" id="PS51371"/>
    </source>
</evidence>
<reference evidence="4 5" key="1">
    <citation type="journal article" date="2012" name="J. Bacteriol.">
        <title>Genome sequence of 'Candidatus Methanomethylophilus alvus' Mx1201, a methanogenic archaeon from the human gut belonging to a seventh order of methanogens.</title>
        <authorList>
            <person name="Borrel G."/>
            <person name="Harris H.M."/>
            <person name="Tottey W."/>
            <person name="Mihajlovski A."/>
            <person name="Parisot N."/>
            <person name="Peyretaillade E."/>
            <person name="Peyret P."/>
            <person name="Gribaldo S."/>
            <person name="O'Toole P.W."/>
            <person name="Brugere J.F."/>
        </authorList>
    </citation>
    <scope>NUCLEOTIDE SEQUENCE [LARGE SCALE GENOMIC DNA]</scope>
    <source>
        <strain evidence="4 5">Mx1201</strain>
    </source>
</reference>
<dbReference type="GO" id="GO:0004475">
    <property type="term" value="F:mannose-1-phosphate guanylyltransferase (GTP) activity"/>
    <property type="evidence" value="ECO:0007669"/>
    <property type="project" value="TreeGrafter"/>
</dbReference>
<organism evidence="4 5">
    <name type="scientific">Methanomethylophilus alvi (strain Mx1201)</name>
    <dbReference type="NCBI Taxonomy" id="1236689"/>
    <lineage>
        <taxon>Archaea</taxon>
        <taxon>Methanobacteriati</taxon>
        <taxon>Thermoplasmatota</taxon>
        <taxon>Thermoplasmata</taxon>
        <taxon>Methanomassiliicoccales</taxon>
        <taxon>Methanomethylophilaceae</taxon>
        <taxon>Methanomethylophilus</taxon>
    </lineage>
</organism>
<name>U5Q541_METAX</name>
<dbReference type="InterPro" id="IPR000644">
    <property type="entry name" value="CBS_dom"/>
</dbReference>
<evidence type="ECO:0000313" key="5">
    <source>
        <dbReference type="Proteomes" id="UP000012672"/>
    </source>
</evidence>
<dbReference type="AlphaFoldDB" id="U5Q541"/>
<dbReference type="HOGENOM" id="CLU_1114047_0_0_2"/>
<dbReference type="InterPro" id="IPR001538">
    <property type="entry name" value="Man6P_isomerase-2_C"/>
</dbReference>
<dbReference type="InterPro" id="IPR014710">
    <property type="entry name" value="RmlC-like_jellyroll"/>
</dbReference>
<sequence length="251" mass="29347">MALERLQINESVNILDTLRFMDENQTKYLIAVNETGVVIGTLSDGDIRRAIIRGCSLEEPISLAVNHSFMYVLKTDSIDKILSIFHERKIEFIPILDENKKLYNVMTRHILNYLLLINQKISFDFDYDMLCKTVLEHEIYVRPWGYYKTMVLNDTFQSKVIYILPEQRLSLQSHEHREEYWIIISGNGRVQLGESTHPVNPGDMFFIPKGCKPAYPMNQLKKLWYFLKFNLVIILAKMTLNVIVTYMGAND</sequence>
<dbReference type="eggNOG" id="arCOG02427">
    <property type="taxonomic scope" value="Archaea"/>
</dbReference>
<dbReference type="Proteomes" id="UP000012672">
    <property type="component" value="Chromosome"/>
</dbReference>
<dbReference type="PANTHER" id="PTHR46390">
    <property type="entry name" value="MANNOSE-1-PHOSPHATE GUANYLYLTRANSFERASE"/>
    <property type="match status" value="1"/>
</dbReference>
<dbReference type="SUPFAM" id="SSF51182">
    <property type="entry name" value="RmlC-like cupins"/>
    <property type="match status" value="1"/>
</dbReference>
<dbReference type="Gene3D" id="2.60.120.10">
    <property type="entry name" value="Jelly Rolls"/>
    <property type="match status" value="1"/>
</dbReference>
<dbReference type="PANTHER" id="PTHR46390:SF1">
    <property type="entry name" value="MANNOSE-1-PHOSPHATE GUANYLYLTRANSFERASE"/>
    <property type="match status" value="1"/>
</dbReference>
<dbReference type="KEGG" id="max:MMALV_05365"/>
<dbReference type="GO" id="GO:0005976">
    <property type="term" value="P:polysaccharide metabolic process"/>
    <property type="evidence" value="ECO:0007669"/>
    <property type="project" value="InterPro"/>
</dbReference>
<proteinExistence type="predicted"/>
<keyword evidence="2" id="KW-0472">Membrane</keyword>
<accession>U5Q541</accession>
<dbReference type="SUPFAM" id="SSF54631">
    <property type="entry name" value="CBS-domain pair"/>
    <property type="match status" value="1"/>
</dbReference>
<evidence type="ECO:0000256" key="1">
    <source>
        <dbReference type="PROSITE-ProRule" id="PRU00703"/>
    </source>
</evidence>
<dbReference type="PROSITE" id="PS51371">
    <property type="entry name" value="CBS"/>
    <property type="match status" value="1"/>
</dbReference>
<keyword evidence="1" id="KW-0129">CBS domain</keyword>
<dbReference type="InterPro" id="IPR011051">
    <property type="entry name" value="RmlC_Cupin_sf"/>
</dbReference>
<dbReference type="InterPro" id="IPR046342">
    <property type="entry name" value="CBS_dom_sf"/>
</dbReference>
<gene>
    <name evidence="4" type="ORF">MMALV_05365</name>
</gene>
<feature type="transmembrane region" description="Helical" evidence="2">
    <location>
        <begin position="225"/>
        <end position="249"/>
    </location>
</feature>
<dbReference type="GeneID" id="41321325"/>
<evidence type="ECO:0000256" key="2">
    <source>
        <dbReference type="SAM" id="Phobius"/>
    </source>
</evidence>
<protein>
    <recommendedName>
        <fullName evidence="3">CBS domain-containing protein</fullName>
    </recommendedName>
</protein>
<dbReference type="Pfam" id="PF01050">
    <property type="entry name" value="MannoseP_isomer"/>
    <property type="match status" value="1"/>
</dbReference>
<dbReference type="InterPro" id="IPR051161">
    <property type="entry name" value="Mannose-6P_isomerase_type2"/>
</dbReference>
<evidence type="ECO:0000313" key="4">
    <source>
        <dbReference type="EMBL" id="AGY50139.1"/>
    </source>
</evidence>
<feature type="domain" description="CBS" evidence="3">
    <location>
        <begin position="1"/>
        <end position="59"/>
    </location>
</feature>
<dbReference type="CDD" id="cd02213">
    <property type="entry name" value="cupin_PMI_typeII_C"/>
    <property type="match status" value="1"/>
</dbReference>
<dbReference type="GO" id="GO:0009298">
    <property type="term" value="P:GDP-mannose biosynthetic process"/>
    <property type="evidence" value="ECO:0007669"/>
    <property type="project" value="TreeGrafter"/>
</dbReference>
<keyword evidence="2" id="KW-1133">Transmembrane helix</keyword>
<dbReference type="RefSeq" id="WP_122892408.1">
    <property type="nucleotide sequence ID" value="NC_020913.1"/>
</dbReference>
<dbReference type="InParanoid" id="U5Q541"/>
<dbReference type="Pfam" id="PF00571">
    <property type="entry name" value="CBS"/>
    <property type="match status" value="2"/>
</dbReference>
<dbReference type="OrthoDB" id="5825at2157"/>
<keyword evidence="2" id="KW-0812">Transmembrane</keyword>
<dbReference type="EMBL" id="CP004049">
    <property type="protein sequence ID" value="AGY50139.1"/>
    <property type="molecule type" value="Genomic_DNA"/>
</dbReference>